<name>A0A8C5NRG8_JUNHY</name>
<dbReference type="Ensembl" id="ENSJHYT00000023326.1">
    <property type="protein sequence ID" value="ENSJHYP00000019357.1"/>
    <property type="gene ID" value="ENSJHYG00000014705.1"/>
</dbReference>
<dbReference type="InterPro" id="IPR013083">
    <property type="entry name" value="Znf_RING/FYVE/PHD"/>
</dbReference>
<proteinExistence type="predicted"/>
<evidence type="ECO:0000259" key="4">
    <source>
        <dbReference type="Pfam" id="PF00097"/>
    </source>
</evidence>
<protein>
    <recommendedName>
        <fullName evidence="4">Zinc finger C3HC4 RING-type domain-containing protein</fullName>
    </recommendedName>
</protein>
<reference evidence="5" key="2">
    <citation type="submission" date="2025-09" db="UniProtKB">
        <authorList>
            <consortium name="Ensembl"/>
        </authorList>
    </citation>
    <scope>IDENTIFICATION</scope>
</reference>
<evidence type="ECO:0000256" key="1">
    <source>
        <dbReference type="ARBA" id="ARBA00022723"/>
    </source>
</evidence>
<feature type="domain" description="Zinc finger C3HC4 RING-type" evidence="4">
    <location>
        <begin position="6"/>
        <end position="29"/>
    </location>
</feature>
<evidence type="ECO:0000313" key="5">
    <source>
        <dbReference type="Ensembl" id="ENSJHYP00000019357.1"/>
    </source>
</evidence>
<dbReference type="AlphaFoldDB" id="A0A8C5NRG8"/>
<sequence length="89" mass="10551">MRRPAYVTFCMHKFCLSCIQQWARTKDNCGKSRVHVFLFQIMCQLRSDSLSWHGSYKLSCWSKMMQQPMTRECLNLICLFPFTALGNLF</sequence>
<dbReference type="SUPFAM" id="SSF57850">
    <property type="entry name" value="RING/U-box"/>
    <property type="match status" value="1"/>
</dbReference>
<dbReference type="Proteomes" id="UP000694408">
    <property type="component" value="Unplaced"/>
</dbReference>
<dbReference type="Pfam" id="PF00097">
    <property type="entry name" value="zf-C3HC4"/>
    <property type="match status" value="1"/>
</dbReference>
<organism evidence="5 6">
    <name type="scientific">Junco hyemalis</name>
    <name type="common">Dark-eyed junco</name>
    <dbReference type="NCBI Taxonomy" id="40217"/>
    <lineage>
        <taxon>Eukaryota</taxon>
        <taxon>Metazoa</taxon>
        <taxon>Chordata</taxon>
        <taxon>Craniata</taxon>
        <taxon>Vertebrata</taxon>
        <taxon>Euteleostomi</taxon>
        <taxon>Archelosauria</taxon>
        <taxon>Archosauria</taxon>
        <taxon>Dinosauria</taxon>
        <taxon>Saurischia</taxon>
        <taxon>Theropoda</taxon>
        <taxon>Coelurosauria</taxon>
        <taxon>Aves</taxon>
        <taxon>Neognathae</taxon>
        <taxon>Neoaves</taxon>
        <taxon>Telluraves</taxon>
        <taxon>Australaves</taxon>
        <taxon>Passeriformes</taxon>
        <taxon>Passerellidae</taxon>
        <taxon>Junco</taxon>
    </lineage>
</organism>
<dbReference type="GO" id="GO:0008270">
    <property type="term" value="F:zinc ion binding"/>
    <property type="evidence" value="ECO:0007669"/>
    <property type="project" value="UniProtKB-KW"/>
</dbReference>
<dbReference type="InterPro" id="IPR018957">
    <property type="entry name" value="Znf_C3HC4_RING-type"/>
</dbReference>
<reference evidence="5" key="1">
    <citation type="submission" date="2025-08" db="UniProtKB">
        <authorList>
            <consortium name="Ensembl"/>
        </authorList>
    </citation>
    <scope>IDENTIFICATION</scope>
</reference>
<dbReference type="InterPro" id="IPR017907">
    <property type="entry name" value="Znf_RING_CS"/>
</dbReference>
<dbReference type="PROSITE" id="PS00518">
    <property type="entry name" value="ZF_RING_1"/>
    <property type="match status" value="1"/>
</dbReference>
<evidence type="ECO:0000313" key="6">
    <source>
        <dbReference type="Proteomes" id="UP000694408"/>
    </source>
</evidence>
<dbReference type="Gene3D" id="3.30.40.10">
    <property type="entry name" value="Zinc/RING finger domain, C3HC4 (zinc finger)"/>
    <property type="match status" value="1"/>
</dbReference>
<keyword evidence="1" id="KW-0479">Metal-binding</keyword>
<evidence type="ECO:0000256" key="3">
    <source>
        <dbReference type="ARBA" id="ARBA00022833"/>
    </source>
</evidence>
<accession>A0A8C5NRG8</accession>
<keyword evidence="6" id="KW-1185">Reference proteome</keyword>
<keyword evidence="3" id="KW-0862">Zinc</keyword>
<evidence type="ECO:0000256" key="2">
    <source>
        <dbReference type="ARBA" id="ARBA00022771"/>
    </source>
</evidence>
<keyword evidence="2" id="KW-0863">Zinc-finger</keyword>